<evidence type="ECO:0000313" key="3">
    <source>
        <dbReference type="EMBL" id="GAU21860.1"/>
    </source>
</evidence>
<evidence type="ECO:0000259" key="2">
    <source>
        <dbReference type="Pfam" id="PF20167"/>
    </source>
</evidence>
<protein>
    <recommendedName>
        <fullName evidence="2">Putative plant transposon protein domain-containing protein</fullName>
    </recommendedName>
</protein>
<evidence type="ECO:0000256" key="1">
    <source>
        <dbReference type="SAM" id="MobiDB-lite"/>
    </source>
</evidence>
<dbReference type="OrthoDB" id="848707at2759"/>
<proteinExistence type="predicted"/>
<dbReference type="Proteomes" id="UP000242715">
    <property type="component" value="Unassembled WGS sequence"/>
</dbReference>
<feature type="region of interest" description="Disordered" evidence="1">
    <location>
        <begin position="684"/>
        <end position="716"/>
    </location>
</feature>
<dbReference type="Pfam" id="PF20167">
    <property type="entry name" value="Transposase_32"/>
    <property type="match status" value="1"/>
</dbReference>
<gene>
    <name evidence="3" type="ORF">TSUD_33560</name>
</gene>
<dbReference type="InterPro" id="IPR046796">
    <property type="entry name" value="Transposase_32_dom"/>
</dbReference>
<feature type="region of interest" description="Disordered" evidence="1">
    <location>
        <begin position="1"/>
        <end position="149"/>
    </location>
</feature>
<feature type="compositionally biased region" description="Basic and acidic residues" evidence="1">
    <location>
        <begin position="126"/>
        <end position="139"/>
    </location>
</feature>
<evidence type="ECO:0000313" key="4">
    <source>
        <dbReference type="Proteomes" id="UP000242715"/>
    </source>
</evidence>
<feature type="compositionally biased region" description="Low complexity" evidence="1">
    <location>
        <begin position="90"/>
        <end position="124"/>
    </location>
</feature>
<dbReference type="AlphaFoldDB" id="A0A2Z6MF65"/>
<keyword evidence="4" id="KW-1185">Reference proteome</keyword>
<feature type="compositionally biased region" description="Basic and acidic residues" evidence="1">
    <location>
        <begin position="699"/>
        <end position="708"/>
    </location>
</feature>
<reference evidence="4" key="1">
    <citation type="journal article" date="2017" name="Front. Plant Sci.">
        <title>Climate Clever Clovers: New Paradigm to Reduce the Environmental Footprint of Ruminants by Breeding Low Methanogenic Forages Utilizing Haplotype Variation.</title>
        <authorList>
            <person name="Kaur P."/>
            <person name="Appels R."/>
            <person name="Bayer P.E."/>
            <person name="Keeble-Gagnere G."/>
            <person name="Wang J."/>
            <person name="Hirakawa H."/>
            <person name="Shirasawa K."/>
            <person name="Vercoe P."/>
            <person name="Stefanova K."/>
            <person name="Durmic Z."/>
            <person name="Nichols P."/>
            <person name="Revell C."/>
            <person name="Isobe S.N."/>
            <person name="Edwards D."/>
            <person name="Erskine W."/>
        </authorList>
    </citation>
    <scope>NUCLEOTIDE SEQUENCE [LARGE SCALE GENOMIC DNA]</scope>
    <source>
        <strain evidence="4">cv. Daliak</strain>
    </source>
</reference>
<sequence>MNNPSDEPLNIPALQTILPPHFQQHQPPNLNQTPPHLKPKAKTKQPSSSLPTRRSQRILAGAGTSKSQSNAERIYITCETTDEEEDDPQDSSSSSTPKSSKTLSDSSPNTSFSSEKTPSPKTSKLVFDKDIKGKGKNVSEETEAQPKKRFRQKSINELVKDKTPLFGKTDEKRFIKKWRTRLIAAGRFFNLQALEKHELDLKYYTDYQGWSSFLQIKETYYPRLVHAFFYQAHCDNDTNTIRSIVKGTEIVLDVDFIAKFFKLPTDGFKSYGSDWYSQANVTIDEVREPLFKPNTPKDQFTTPHLKLLPKNFNIISKGNIMPRQGKYDALGDNDLMVIHHLFERKRLNLPFIIIKFMMEVANWNNKKFCVSYGMILTKFFKHFEVSFKGETAETKVKKFDLKNLKHFKPDPTPEIPIITYKRKRGETTNFDSFQNTAQYVQADHVVSETEPPNLSAQNDPFIPTNPILEEENLQTHPSSPLAEPRNEINLNVPPPSSQINASLVSYPHTESPQVVPQLGATQATTQLDPNSVLEPLLFEPTIAPLFSSPPNFNFSPLFNENLQSNFFNSSSQNMFDQPSSQINASLVSYPHTESPQVVPQLGATQATTQLDPNSVLEPLLFEPTIAPLFSSPPNFNFSPLFNENLQSNFFNSSSQNMFDQPFFNDILNPPPVTIVPPMQAMSFMNDASPSNPQPQPMRETQRGLRETSRSCFKGNN</sequence>
<organism evidence="3 4">
    <name type="scientific">Trifolium subterraneum</name>
    <name type="common">Subterranean clover</name>
    <dbReference type="NCBI Taxonomy" id="3900"/>
    <lineage>
        <taxon>Eukaryota</taxon>
        <taxon>Viridiplantae</taxon>
        <taxon>Streptophyta</taxon>
        <taxon>Embryophyta</taxon>
        <taxon>Tracheophyta</taxon>
        <taxon>Spermatophyta</taxon>
        <taxon>Magnoliopsida</taxon>
        <taxon>eudicotyledons</taxon>
        <taxon>Gunneridae</taxon>
        <taxon>Pentapetalae</taxon>
        <taxon>rosids</taxon>
        <taxon>fabids</taxon>
        <taxon>Fabales</taxon>
        <taxon>Fabaceae</taxon>
        <taxon>Papilionoideae</taxon>
        <taxon>50 kb inversion clade</taxon>
        <taxon>NPAAA clade</taxon>
        <taxon>Hologalegina</taxon>
        <taxon>IRL clade</taxon>
        <taxon>Trifolieae</taxon>
        <taxon>Trifolium</taxon>
    </lineage>
</organism>
<accession>A0A2Z6MF65</accession>
<name>A0A2Z6MF65_TRISU</name>
<feature type="compositionally biased region" description="Polar residues" evidence="1">
    <location>
        <begin position="23"/>
        <end position="34"/>
    </location>
</feature>
<feature type="domain" description="Putative plant transposon protein" evidence="2">
    <location>
        <begin position="208"/>
        <end position="385"/>
    </location>
</feature>
<feature type="compositionally biased region" description="Polar residues" evidence="1">
    <location>
        <begin position="44"/>
        <end position="53"/>
    </location>
</feature>
<feature type="compositionally biased region" description="Acidic residues" evidence="1">
    <location>
        <begin position="80"/>
        <end position="89"/>
    </location>
</feature>
<dbReference type="EMBL" id="DF973239">
    <property type="protein sequence ID" value="GAU21860.1"/>
    <property type="molecule type" value="Genomic_DNA"/>
</dbReference>